<dbReference type="eggNOG" id="COG2885">
    <property type="taxonomic scope" value="Bacteria"/>
</dbReference>
<sequence>MALSQARTRTTLEYVLTLPQVLNEKNWLKKLLTANGLSSSHLVFDNGGREDFSQSQRVEFRVRTNAEAKIANIIEAAKE</sequence>
<dbReference type="InterPro" id="IPR036737">
    <property type="entry name" value="OmpA-like_sf"/>
</dbReference>
<dbReference type="EMBL" id="AP012342">
    <property type="protein sequence ID" value="BAM05880.1"/>
    <property type="molecule type" value="Genomic_DNA"/>
</dbReference>
<dbReference type="OrthoDB" id="9782229at2"/>
<dbReference type="Proteomes" id="UP000007382">
    <property type="component" value="Chromosome"/>
</dbReference>
<dbReference type="AlphaFoldDB" id="I0IKT1"/>
<organism evidence="1 2">
    <name type="scientific">Leptospirillum ferrooxidans (strain C2-3)</name>
    <dbReference type="NCBI Taxonomy" id="1162668"/>
    <lineage>
        <taxon>Bacteria</taxon>
        <taxon>Pseudomonadati</taxon>
        <taxon>Nitrospirota</taxon>
        <taxon>Nitrospiria</taxon>
        <taxon>Nitrospirales</taxon>
        <taxon>Nitrospiraceae</taxon>
        <taxon>Leptospirillum</taxon>
    </lineage>
</organism>
<dbReference type="KEGG" id="lfc:LFE_0152"/>
<dbReference type="Gene3D" id="3.30.1330.60">
    <property type="entry name" value="OmpA-like domain"/>
    <property type="match status" value="1"/>
</dbReference>
<proteinExistence type="predicted"/>
<gene>
    <name evidence="1" type="ordered locus">LFE_0152</name>
</gene>
<reference evidence="1 2" key="1">
    <citation type="journal article" date="2012" name="J. Bacteriol.">
        <title>Complete Genome Sequence of Leptospirillum ferrooxidans Strain C2-3, Isolated from a Fresh Volcanic Ash Deposit on the Island of Miyake, Japan.</title>
        <authorList>
            <person name="Fujimura R."/>
            <person name="Sato Y."/>
            <person name="Nishizawa T."/>
            <person name="Oshima K."/>
            <person name="Kim S.-W."/>
            <person name="Hattori M."/>
            <person name="Kamijo T."/>
            <person name="Ohta H."/>
        </authorList>
    </citation>
    <scope>NUCLEOTIDE SEQUENCE [LARGE SCALE GENOMIC DNA]</scope>
    <source>
        <strain evidence="1 2">C2-3</strain>
    </source>
</reference>
<reference evidence="2" key="2">
    <citation type="submission" date="2012-03" db="EMBL/GenBank/DDBJ databases">
        <title>The complete genome sequence of the pioneer microbe on fresh volcanic deposit, Leptospirillum ferrooxidans strain C2-3.</title>
        <authorList>
            <person name="Fujimura R."/>
            <person name="Sato Y."/>
            <person name="Nishizawa T."/>
            <person name="Nanba K."/>
            <person name="Oshima K."/>
            <person name="Hattori M."/>
            <person name="Kamijo T."/>
            <person name="Ohta H."/>
        </authorList>
    </citation>
    <scope>NUCLEOTIDE SEQUENCE [LARGE SCALE GENOMIC DNA]</scope>
    <source>
        <strain evidence="2">C2-3</strain>
    </source>
</reference>
<evidence type="ECO:0000313" key="2">
    <source>
        <dbReference type="Proteomes" id="UP000007382"/>
    </source>
</evidence>
<name>I0IKT1_LEPFC</name>
<dbReference type="HOGENOM" id="CLU_196719_0_0_0"/>
<accession>I0IKT1</accession>
<dbReference type="RefSeq" id="WP_014448375.1">
    <property type="nucleotide sequence ID" value="NC_017094.1"/>
</dbReference>
<evidence type="ECO:0000313" key="1">
    <source>
        <dbReference type="EMBL" id="BAM05880.1"/>
    </source>
</evidence>
<protein>
    <submittedName>
        <fullName evidence="1">Uncharacterized protein</fullName>
    </submittedName>
</protein>
<dbReference type="STRING" id="1162668.LFE_0152"/>
<keyword evidence="2" id="KW-1185">Reference proteome</keyword>
<dbReference type="PATRIC" id="fig|1162668.3.peg.177"/>